<proteinExistence type="predicted"/>
<sequence>MDEINHPEHYTRGNIECWDAMQACMTKQQFMGYLRGNAIKYLWRCEAKQNYAQDIEKAQAYVNKLIEAYKQDM</sequence>
<gene>
    <name evidence="1" type="ORF">HMPREF3192_01489</name>
</gene>
<protein>
    <recommendedName>
        <fullName evidence="3">Protein of unknwon function</fullName>
    </recommendedName>
</protein>
<dbReference type="OrthoDB" id="1684418at2"/>
<dbReference type="InterPro" id="IPR021739">
    <property type="entry name" value="SaV-like"/>
</dbReference>
<evidence type="ECO:0008006" key="3">
    <source>
        <dbReference type="Google" id="ProtNLM"/>
    </source>
</evidence>
<keyword evidence="2" id="KW-1185">Reference proteome</keyword>
<comment type="caution">
    <text evidence="1">The sequence shown here is derived from an EMBL/GenBank/DDBJ whole genome shotgun (WGS) entry which is preliminary data.</text>
</comment>
<accession>A0A133XPE6</accession>
<evidence type="ECO:0000313" key="2">
    <source>
        <dbReference type="Proteomes" id="UP000070675"/>
    </source>
</evidence>
<dbReference type="EMBL" id="LSCR01000045">
    <property type="protein sequence ID" value="KXB32809.1"/>
    <property type="molecule type" value="Genomic_DNA"/>
</dbReference>
<dbReference type="AlphaFoldDB" id="A0A133XPE6"/>
<dbReference type="STRING" id="1393034.HMPREF3192_01489"/>
<organism evidence="1 2">
    <name type="scientific">Atopobium deltae</name>
    <dbReference type="NCBI Taxonomy" id="1393034"/>
    <lineage>
        <taxon>Bacteria</taxon>
        <taxon>Bacillati</taxon>
        <taxon>Actinomycetota</taxon>
        <taxon>Coriobacteriia</taxon>
        <taxon>Coriobacteriales</taxon>
        <taxon>Atopobiaceae</taxon>
        <taxon>Atopobium</taxon>
    </lineage>
</organism>
<dbReference type="RefSeq" id="WP_066306730.1">
    <property type="nucleotide sequence ID" value="NZ_KQ959517.1"/>
</dbReference>
<evidence type="ECO:0000313" key="1">
    <source>
        <dbReference type="EMBL" id="KXB32809.1"/>
    </source>
</evidence>
<dbReference type="PATRIC" id="fig|1393034.3.peg.1450"/>
<dbReference type="Pfam" id="PF11753">
    <property type="entry name" value="DUF3310"/>
    <property type="match status" value="1"/>
</dbReference>
<name>A0A133XPE6_9ACTN</name>
<reference evidence="2" key="1">
    <citation type="submission" date="2016-01" db="EMBL/GenBank/DDBJ databases">
        <authorList>
            <person name="Mitreva M."/>
            <person name="Pepin K.H."/>
            <person name="Mihindukulasuriya K.A."/>
            <person name="Fulton R."/>
            <person name="Fronick C."/>
            <person name="O'Laughlin M."/>
            <person name="Miner T."/>
            <person name="Herter B."/>
            <person name="Rosa B.A."/>
            <person name="Cordes M."/>
            <person name="Tomlinson C."/>
            <person name="Wollam A."/>
            <person name="Palsikar V.B."/>
            <person name="Mardis E.R."/>
            <person name="Wilson R.K."/>
        </authorList>
    </citation>
    <scope>NUCLEOTIDE SEQUENCE [LARGE SCALE GENOMIC DNA]</scope>
    <source>
        <strain evidence="2">DNF00019</strain>
    </source>
</reference>
<dbReference type="Proteomes" id="UP000070675">
    <property type="component" value="Unassembled WGS sequence"/>
</dbReference>